<accession>A0A1V0DZ20</accession>
<gene>
    <name evidence="1" type="ORF">GJL01_44</name>
</gene>
<dbReference type="EMBL" id="KY657202">
    <property type="protein sequence ID" value="ARB06669.1"/>
    <property type="molecule type" value="Genomic_DNA"/>
</dbReference>
<dbReference type="Proteomes" id="UP000222061">
    <property type="component" value="Genome"/>
</dbReference>
<protein>
    <submittedName>
        <fullName evidence="1">Uncharacterized protein</fullName>
    </submittedName>
</protein>
<sequence>MHSKNIQDRHGDNILVYSRGESVWIDCKYDDDTKLQFRAILDKKSARELADHIKRLADELPY</sequence>
<name>A0A1V0DZ20_9CAUD</name>
<evidence type="ECO:0000313" key="2">
    <source>
        <dbReference type="Proteomes" id="UP000222061"/>
    </source>
</evidence>
<proteinExistence type="predicted"/>
<organism evidence="1 2">
    <name type="scientific">Salmonella phage GJL01</name>
    <dbReference type="NCBI Taxonomy" id="1965464"/>
    <lineage>
        <taxon>Viruses</taxon>
        <taxon>Duplodnaviria</taxon>
        <taxon>Heunggongvirae</taxon>
        <taxon>Uroviricota</taxon>
        <taxon>Caudoviricetes</taxon>
        <taxon>Drexlerviridae</taxon>
        <taxon>Tempevirinae</taxon>
        <taxon>Tlsvirus</taxon>
        <taxon>Tlsvirus YSP2</taxon>
    </lineage>
</organism>
<evidence type="ECO:0000313" key="1">
    <source>
        <dbReference type="EMBL" id="ARB06669.1"/>
    </source>
</evidence>
<reference evidence="2" key="1">
    <citation type="submission" date="2017-02" db="EMBL/GenBank/DDBJ databases">
        <authorList>
            <person name="Ge J."/>
            <person name="Han W."/>
            <person name="Gu J."/>
        </authorList>
    </citation>
    <scope>NUCLEOTIDE SEQUENCE [LARGE SCALE GENOMIC DNA]</scope>
</reference>